<name>A0AAD7ZLV0_DIPPU</name>
<dbReference type="Proteomes" id="UP001233999">
    <property type="component" value="Unassembled WGS sequence"/>
</dbReference>
<reference evidence="1" key="1">
    <citation type="journal article" date="2023" name="IScience">
        <title>Live-bearing cockroach genome reveals convergent evolutionary mechanisms linked to viviparity in insects and beyond.</title>
        <authorList>
            <person name="Fouks B."/>
            <person name="Harrison M.C."/>
            <person name="Mikhailova A.A."/>
            <person name="Marchal E."/>
            <person name="English S."/>
            <person name="Carruthers M."/>
            <person name="Jennings E.C."/>
            <person name="Chiamaka E.L."/>
            <person name="Frigard R.A."/>
            <person name="Pippel M."/>
            <person name="Attardo G.M."/>
            <person name="Benoit J.B."/>
            <person name="Bornberg-Bauer E."/>
            <person name="Tobe S.S."/>
        </authorList>
    </citation>
    <scope>NUCLEOTIDE SEQUENCE</scope>
    <source>
        <strain evidence="1">Stay&amp;Tobe</strain>
    </source>
</reference>
<accession>A0AAD7ZLV0</accession>
<feature type="non-terminal residue" evidence="1">
    <location>
        <position position="164"/>
    </location>
</feature>
<proteinExistence type="predicted"/>
<evidence type="ECO:0000313" key="1">
    <source>
        <dbReference type="EMBL" id="KAJ9582787.1"/>
    </source>
</evidence>
<evidence type="ECO:0000313" key="2">
    <source>
        <dbReference type="Proteomes" id="UP001233999"/>
    </source>
</evidence>
<sequence length="164" mass="19163">QFNESDLTPRYSVDKFNLFYRVPIPRRNFRTRQKEVGVFLRGHAKSLVEHSLSLTLNNRENIRSSLQLILSPDLMFLNIFLQTEFLPHAKFPSSWSHALSTFEDYLFNTFAINYYRCLFIADSAPGMLNSNQNLMSFPRITCLQSDILNKGELREICQQISIPH</sequence>
<dbReference type="EMBL" id="JASPKZ010007742">
    <property type="protein sequence ID" value="KAJ9582787.1"/>
    <property type="molecule type" value="Genomic_DNA"/>
</dbReference>
<protein>
    <submittedName>
        <fullName evidence="1">Uncharacterized protein</fullName>
    </submittedName>
</protein>
<reference evidence="1" key="2">
    <citation type="submission" date="2023-05" db="EMBL/GenBank/DDBJ databases">
        <authorList>
            <person name="Fouks B."/>
        </authorList>
    </citation>
    <scope>NUCLEOTIDE SEQUENCE</scope>
    <source>
        <strain evidence="1">Stay&amp;Tobe</strain>
        <tissue evidence="1">Testes</tissue>
    </source>
</reference>
<comment type="caution">
    <text evidence="1">The sequence shown here is derived from an EMBL/GenBank/DDBJ whole genome shotgun (WGS) entry which is preliminary data.</text>
</comment>
<keyword evidence="2" id="KW-1185">Reference proteome</keyword>
<organism evidence="1 2">
    <name type="scientific">Diploptera punctata</name>
    <name type="common">Pacific beetle cockroach</name>
    <dbReference type="NCBI Taxonomy" id="6984"/>
    <lineage>
        <taxon>Eukaryota</taxon>
        <taxon>Metazoa</taxon>
        <taxon>Ecdysozoa</taxon>
        <taxon>Arthropoda</taxon>
        <taxon>Hexapoda</taxon>
        <taxon>Insecta</taxon>
        <taxon>Pterygota</taxon>
        <taxon>Neoptera</taxon>
        <taxon>Polyneoptera</taxon>
        <taxon>Dictyoptera</taxon>
        <taxon>Blattodea</taxon>
        <taxon>Blaberoidea</taxon>
        <taxon>Blaberidae</taxon>
        <taxon>Diplopterinae</taxon>
        <taxon>Diploptera</taxon>
    </lineage>
</organism>
<dbReference type="AlphaFoldDB" id="A0AAD7ZLV0"/>
<gene>
    <name evidence="1" type="ORF">L9F63_022879</name>
</gene>
<feature type="non-terminal residue" evidence="1">
    <location>
        <position position="1"/>
    </location>
</feature>